<keyword evidence="11" id="KW-1185">Reference proteome</keyword>
<evidence type="ECO:0000256" key="3">
    <source>
        <dbReference type="ARBA" id="ARBA00022448"/>
    </source>
</evidence>
<dbReference type="GO" id="GO:0012505">
    <property type="term" value="C:endomembrane system"/>
    <property type="evidence" value="ECO:0007669"/>
    <property type="project" value="UniProtKB-SubCell"/>
</dbReference>
<evidence type="ECO:0000256" key="7">
    <source>
        <dbReference type="RuleBase" id="RU363073"/>
    </source>
</evidence>
<feature type="transmembrane region" description="Helical" evidence="7">
    <location>
        <begin position="276"/>
        <end position="299"/>
    </location>
</feature>
<comment type="similarity">
    <text evidence="2 7">Belongs to the ATG22 family.</text>
</comment>
<evidence type="ECO:0000256" key="4">
    <source>
        <dbReference type="ARBA" id="ARBA00022692"/>
    </source>
</evidence>
<feature type="transmembrane region" description="Helical" evidence="7">
    <location>
        <begin position="469"/>
        <end position="489"/>
    </location>
</feature>
<feature type="transmembrane region" description="Helical" evidence="7">
    <location>
        <begin position="144"/>
        <end position="163"/>
    </location>
</feature>
<feature type="compositionally biased region" description="Basic and acidic residues" evidence="8">
    <location>
        <begin position="562"/>
        <end position="582"/>
    </location>
</feature>
<gene>
    <name evidence="10" type="ORF">BCR42DRAFT_451002</name>
</gene>
<dbReference type="InterPro" id="IPR036259">
    <property type="entry name" value="MFS_trans_sf"/>
</dbReference>
<dbReference type="GO" id="GO:0005774">
    <property type="term" value="C:vacuolar membrane"/>
    <property type="evidence" value="ECO:0007669"/>
    <property type="project" value="UniProtKB-SubCell"/>
</dbReference>
<feature type="transmembrane region" description="Helical" evidence="7">
    <location>
        <begin position="437"/>
        <end position="457"/>
    </location>
</feature>
<evidence type="ECO:0000259" key="9">
    <source>
        <dbReference type="PROSITE" id="PS50850"/>
    </source>
</evidence>
<dbReference type="EMBL" id="MCGE01000010">
    <property type="protein sequence ID" value="ORZ17201.1"/>
    <property type="molecule type" value="Genomic_DNA"/>
</dbReference>
<comment type="subcellular location">
    <subcellularLocation>
        <location evidence="1">Endomembrane system</location>
        <topology evidence="1">Multi-pass membrane protein</topology>
    </subcellularLocation>
    <subcellularLocation>
        <location evidence="7">Vacuole membrane</location>
        <topology evidence="7">Multi-pass membrane protein</topology>
    </subcellularLocation>
</comment>
<dbReference type="GO" id="GO:0022857">
    <property type="term" value="F:transmembrane transporter activity"/>
    <property type="evidence" value="ECO:0007669"/>
    <property type="project" value="InterPro"/>
</dbReference>
<evidence type="ECO:0000256" key="6">
    <source>
        <dbReference type="ARBA" id="ARBA00023136"/>
    </source>
</evidence>
<organism evidence="10 11">
    <name type="scientific">Absidia repens</name>
    <dbReference type="NCBI Taxonomy" id="90262"/>
    <lineage>
        <taxon>Eukaryota</taxon>
        <taxon>Fungi</taxon>
        <taxon>Fungi incertae sedis</taxon>
        <taxon>Mucoromycota</taxon>
        <taxon>Mucoromycotina</taxon>
        <taxon>Mucoromycetes</taxon>
        <taxon>Mucorales</taxon>
        <taxon>Cunninghamellaceae</taxon>
        <taxon>Absidia</taxon>
    </lineage>
</organism>
<feature type="compositionally biased region" description="Low complexity" evidence="8">
    <location>
        <begin position="544"/>
        <end position="559"/>
    </location>
</feature>
<evidence type="ECO:0000256" key="1">
    <source>
        <dbReference type="ARBA" id="ARBA00004127"/>
    </source>
</evidence>
<accession>A0A1X2IIR8</accession>
<keyword evidence="7" id="KW-0029">Amino-acid transport</keyword>
<feature type="region of interest" description="Disordered" evidence="8">
    <location>
        <begin position="544"/>
        <end position="582"/>
    </location>
</feature>
<evidence type="ECO:0000256" key="2">
    <source>
        <dbReference type="ARBA" id="ARBA00006978"/>
    </source>
</evidence>
<evidence type="ECO:0000313" key="11">
    <source>
        <dbReference type="Proteomes" id="UP000193560"/>
    </source>
</evidence>
<evidence type="ECO:0000313" key="10">
    <source>
        <dbReference type="EMBL" id="ORZ17201.1"/>
    </source>
</evidence>
<dbReference type="InterPro" id="IPR020846">
    <property type="entry name" value="MFS_dom"/>
</dbReference>
<dbReference type="AlphaFoldDB" id="A0A1X2IIR8"/>
<dbReference type="Pfam" id="PF11700">
    <property type="entry name" value="ATG22"/>
    <property type="match status" value="1"/>
</dbReference>
<feature type="transmembrane region" description="Helical" evidence="7">
    <location>
        <begin position="113"/>
        <end position="132"/>
    </location>
</feature>
<comment type="function">
    <text evidence="7">Vacuolar effluxer which mediate the efflux of amino acids resulting from autophagic degradation. The release of autophagic amino acids allows the maintenance of protein synthesis and viability during nitrogen starvation.</text>
</comment>
<feature type="transmembrane region" description="Helical" evidence="7">
    <location>
        <begin position="373"/>
        <end position="393"/>
    </location>
</feature>
<keyword evidence="7" id="KW-0072">Autophagy</keyword>
<name>A0A1X2IIR8_9FUNG</name>
<feature type="transmembrane region" description="Helical" evidence="7">
    <location>
        <begin position="405"/>
        <end position="425"/>
    </location>
</feature>
<dbReference type="InterPro" id="IPR024671">
    <property type="entry name" value="Atg22-like"/>
</dbReference>
<dbReference type="STRING" id="90262.A0A1X2IIR8"/>
<dbReference type="PANTHER" id="PTHR23519">
    <property type="entry name" value="AUTOPHAGY-RELATED PROTEIN 22"/>
    <property type="match status" value="1"/>
</dbReference>
<dbReference type="SUPFAM" id="SSF103473">
    <property type="entry name" value="MFS general substrate transporter"/>
    <property type="match status" value="1"/>
</dbReference>
<dbReference type="PROSITE" id="PS50850">
    <property type="entry name" value="MFS"/>
    <property type="match status" value="1"/>
</dbReference>
<feature type="domain" description="Major facilitator superfamily (MFS) profile" evidence="9">
    <location>
        <begin position="335"/>
        <end position="582"/>
    </location>
</feature>
<evidence type="ECO:0000256" key="5">
    <source>
        <dbReference type="ARBA" id="ARBA00022989"/>
    </source>
</evidence>
<evidence type="ECO:0000256" key="8">
    <source>
        <dbReference type="SAM" id="MobiDB-lite"/>
    </source>
</evidence>
<feature type="transmembrane region" description="Helical" evidence="7">
    <location>
        <begin position="231"/>
        <end position="256"/>
    </location>
</feature>
<reference evidence="10 11" key="1">
    <citation type="submission" date="2016-07" db="EMBL/GenBank/DDBJ databases">
        <title>Pervasive Adenine N6-methylation of Active Genes in Fungi.</title>
        <authorList>
            <consortium name="DOE Joint Genome Institute"/>
            <person name="Mondo S.J."/>
            <person name="Dannebaum R.O."/>
            <person name="Kuo R.C."/>
            <person name="Labutti K."/>
            <person name="Haridas S."/>
            <person name="Kuo A."/>
            <person name="Salamov A."/>
            <person name="Ahrendt S.R."/>
            <person name="Lipzen A."/>
            <person name="Sullivan W."/>
            <person name="Andreopoulos W.B."/>
            <person name="Clum A."/>
            <person name="Lindquist E."/>
            <person name="Daum C."/>
            <person name="Ramamoorthy G.K."/>
            <person name="Gryganskyi A."/>
            <person name="Culley D."/>
            <person name="Magnuson J.K."/>
            <person name="James T.Y."/>
            <person name="O'Malley M.A."/>
            <person name="Stajich J.E."/>
            <person name="Spatafora J.W."/>
            <person name="Visel A."/>
            <person name="Grigoriev I.V."/>
        </authorList>
    </citation>
    <scope>NUCLEOTIDE SEQUENCE [LARGE SCALE GENOMIC DNA]</scope>
    <source>
        <strain evidence="10 11">NRRL 1336</strain>
    </source>
</reference>
<dbReference type="Gene3D" id="1.20.1250.20">
    <property type="entry name" value="MFS general substrate transporter like domains"/>
    <property type="match status" value="1"/>
</dbReference>
<dbReference type="GO" id="GO:0006914">
    <property type="term" value="P:autophagy"/>
    <property type="evidence" value="ECO:0007669"/>
    <property type="project" value="UniProtKB-KW"/>
</dbReference>
<feature type="transmembrane region" description="Helical" evidence="7">
    <location>
        <begin position="175"/>
        <end position="195"/>
    </location>
</feature>
<keyword evidence="3 7" id="KW-0813">Transport</keyword>
<proteinExistence type="inferred from homology"/>
<dbReference type="PANTHER" id="PTHR23519:SF1">
    <property type="entry name" value="AUTOPHAGY-RELATED PROTEIN 22"/>
    <property type="match status" value="1"/>
</dbReference>
<protein>
    <recommendedName>
        <fullName evidence="7">Autophagy-related protein</fullName>
    </recommendedName>
</protein>
<feature type="transmembrane region" description="Helical" evidence="7">
    <location>
        <begin position="501"/>
        <end position="522"/>
    </location>
</feature>
<comment type="caution">
    <text evidence="10">The sequence shown here is derived from an EMBL/GenBank/DDBJ whole genome shotgun (WGS) entry which is preliminary data.</text>
</comment>
<keyword evidence="5 7" id="KW-1133">Transmembrane helix</keyword>
<feature type="transmembrane region" description="Helical" evidence="7">
    <location>
        <begin position="335"/>
        <end position="353"/>
    </location>
</feature>
<dbReference type="Proteomes" id="UP000193560">
    <property type="component" value="Unassembled WGS sequence"/>
</dbReference>
<keyword evidence="4 7" id="KW-0812">Transmembrane</keyword>
<keyword evidence="7" id="KW-0926">Vacuole</keyword>
<dbReference type="GO" id="GO:0006865">
    <property type="term" value="P:amino acid transport"/>
    <property type="evidence" value="ECO:0007669"/>
    <property type="project" value="UniProtKB-KW"/>
</dbReference>
<dbReference type="OrthoDB" id="192733at2759"/>
<keyword evidence="6 7" id="KW-0472">Membrane</keyword>
<dbReference type="InterPro" id="IPR050495">
    <property type="entry name" value="ATG22/LtaA_families"/>
</dbReference>
<sequence length="582" mass="65030">MTEKKEELVYSLKDQVLADPFDATEDQVDDSTDAGIIVKSQPPATRWELWGYYLYYNGNNGFTMNSYMTNILQSLAFRGGFVDPAHPEIRGCPDSTGPCSVSWGSSSVPVQSMMLYLQAISFSIQFFLFTTFGSLADYGKWNRYILLVATVICCACQLLPIVFVNDDGTNWRGMLALDVVGLISYGVTLIFYFAAFPTLSDNLPVVRVARTDPSLSKGDKMAVVERWRNHVSAISTTFSNIGFLVVTGVLSGASYHPYENHTFGPGEEHVLGNAPIFNYIATVVCAGYFVINAIPYFVAQPKGRRGPDLPAGESHFTIGWKSVFQAIKEARRFRYLFLYIFSYFLFSDATSTMNQMVGIIQGNVTSFSARQTTILNLASAVSSIVGCLFFLYISKRFGVRTKHNLIIIIVMSGVMAVWGCFGIGLDNFGFKNTWELWFFYVWSGLFTAPIWAWQNTMLAELVPKGKENLFFGLFGIVNKGSAWVGPVIIGALTETTDNMYTGWAVVLVFYVVGLAILFFVNIEKAKLDIEKYYEEVEREEAAAVLQQQQQQQPSSSFSSDIDQEKVQVDSYSIEKVHVSDQK</sequence>